<evidence type="ECO:0000256" key="2">
    <source>
        <dbReference type="ARBA" id="ARBA00022679"/>
    </source>
</evidence>
<dbReference type="InterPro" id="IPR043519">
    <property type="entry name" value="NT_sf"/>
</dbReference>
<dbReference type="CDD" id="cd05398">
    <property type="entry name" value="NT_ClassII-CCAase"/>
    <property type="match status" value="1"/>
</dbReference>
<dbReference type="PANTHER" id="PTHR13734">
    <property type="entry name" value="TRNA-NUCLEOTIDYLTRANSFERASE"/>
    <property type="match status" value="1"/>
</dbReference>
<reference evidence="7" key="1">
    <citation type="submission" date="2021-01" db="EMBL/GenBank/DDBJ databases">
        <authorList>
            <person name="Corre E."/>
            <person name="Pelletier E."/>
            <person name="Niang G."/>
            <person name="Scheremetjew M."/>
            <person name="Finn R."/>
            <person name="Kale V."/>
            <person name="Holt S."/>
            <person name="Cochrane G."/>
            <person name="Meng A."/>
            <person name="Brown T."/>
            <person name="Cohen L."/>
        </authorList>
    </citation>
    <scope>NUCLEOTIDE SEQUENCE</scope>
    <source>
        <strain evidence="7">GSBS06</strain>
    </source>
</reference>
<dbReference type="InterPro" id="IPR002646">
    <property type="entry name" value="PolA_pol_head_dom"/>
</dbReference>
<sequence length="627" mass="70623">MRYVYTRERLSLGFGCRISNLKLTRSKYNLSLSLSLRFNPGRRCSSVSTPQYLGVRTLSTAGSNRIWNGVSQNPLHHFCFPKTVTGNGYNEGRRIVPRKMHTEMKSPTVRVTELESQIFGVLLGTIKRFNLEKTVIRVAGGWVRDKLLGKNSHDIDIALNNCTGKEFAEYVNKYLKEKGVKTNKIGVICANPDQSKHLETAKVKVLGQELDFVNLRAETYEESSRIPGMRFGTALEDALRRDFTVNGLFYNVNEGIVEDFTKRGISDMKLRIIRTPLPACETFRDDPLRIMRAIRFASRLGFELDSEIKFCARLPEILNALANKVSRERIGVELMGMLDSKAPLRALSLISDFDLTKVVFRVPLDAIPSPESDRDSGITLYKETGFEEEAVWGNHGLQYAANLEMQIAELDSAVSRISHLSNQTIYLSAMLQPLHGKNIINLKGRAEPAIVVLVRDSLKLRLSLANDILNTSIGCEVFSQMMKTQRYDTPDPELRLSLGKLIRNIKGLWPLSLKLAVATQSCNVSDSKGCEKITQLINNWGLNEFYKLKPMVDGKAIMKIKGIKGGPKLGVLMEQLWDWRILHPSGTIEDCIDYLKTLPVPEIPVDNSKKKKKRQNTNSVSTARIDN</sequence>
<dbReference type="SUPFAM" id="SSF81891">
    <property type="entry name" value="Poly A polymerase C-terminal region-like"/>
    <property type="match status" value="1"/>
</dbReference>
<evidence type="ECO:0000259" key="6">
    <source>
        <dbReference type="Pfam" id="PF01743"/>
    </source>
</evidence>
<dbReference type="GO" id="GO:0003723">
    <property type="term" value="F:RNA binding"/>
    <property type="evidence" value="ECO:0007669"/>
    <property type="project" value="UniProtKB-KW"/>
</dbReference>
<dbReference type="Pfam" id="PF01743">
    <property type="entry name" value="PolyA_pol"/>
    <property type="match status" value="1"/>
</dbReference>
<dbReference type="Gene3D" id="1.10.3090.10">
    <property type="entry name" value="cca-adding enzyme, domain 2"/>
    <property type="match status" value="1"/>
</dbReference>
<dbReference type="GO" id="GO:0001680">
    <property type="term" value="P:tRNA 3'-terminal CCA addition"/>
    <property type="evidence" value="ECO:0007669"/>
    <property type="project" value="UniProtKB-ARBA"/>
</dbReference>
<organism evidence="7">
    <name type="scientific">Aplanochytrium stocchinoi</name>
    <dbReference type="NCBI Taxonomy" id="215587"/>
    <lineage>
        <taxon>Eukaryota</taxon>
        <taxon>Sar</taxon>
        <taxon>Stramenopiles</taxon>
        <taxon>Bigyra</taxon>
        <taxon>Labyrinthulomycetes</taxon>
        <taxon>Thraustochytrida</taxon>
        <taxon>Thraustochytriidae</taxon>
        <taxon>Aplanochytrium</taxon>
    </lineage>
</organism>
<dbReference type="GO" id="GO:0052929">
    <property type="term" value="F:ATP:3'-cytidine-cytidine-tRNA adenylyltransferase activity"/>
    <property type="evidence" value="ECO:0007669"/>
    <property type="project" value="TreeGrafter"/>
</dbReference>
<evidence type="ECO:0000256" key="5">
    <source>
        <dbReference type="SAM" id="MobiDB-lite"/>
    </source>
</evidence>
<feature type="domain" description="Poly A polymerase head" evidence="6">
    <location>
        <begin position="137"/>
        <end position="274"/>
    </location>
</feature>
<evidence type="ECO:0000256" key="1">
    <source>
        <dbReference type="ARBA" id="ARBA00007265"/>
    </source>
</evidence>
<keyword evidence="3 4" id="KW-0694">RNA-binding</keyword>
<name>A0A7S3LNS0_9STRA</name>
<evidence type="ECO:0000256" key="3">
    <source>
        <dbReference type="ARBA" id="ARBA00022884"/>
    </source>
</evidence>
<accession>A0A7S3LNS0</accession>
<evidence type="ECO:0000313" key="7">
    <source>
        <dbReference type="EMBL" id="CAE0437150.1"/>
    </source>
</evidence>
<gene>
    <name evidence="7" type="ORF">ASTO00021_LOCUS7391</name>
</gene>
<dbReference type="AlphaFoldDB" id="A0A7S3LNS0"/>
<dbReference type="Gene3D" id="3.30.460.10">
    <property type="entry name" value="Beta Polymerase, domain 2"/>
    <property type="match status" value="1"/>
</dbReference>
<dbReference type="GO" id="GO:0052927">
    <property type="term" value="F:CC tRNA cytidylyltransferase activity"/>
    <property type="evidence" value="ECO:0007669"/>
    <property type="project" value="TreeGrafter"/>
</dbReference>
<feature type="compositionally biased region" description="Polar residues" evidence="5">
    <location>
        <begin position="616"/>
        <end position="627"/>
    </location>
</feature>
<comment type="similarity">
    <text evidence="1 4">Belongs to the tRNA nucleotidyltransferase/poly(A) polymerase family.</text>
</comment>
<protein>
    <recommendedName>
        <fullName evidence="6">Poly A polymerase head domain-containing protein</fullName>
    </recommendedName>
</protein>
<feature type="region of interest" description="Disordered" evidence="5">
    <location>
        <begin position="605"/>
        <end position="627"/>
    </location>
</feature>
<dbReference type="FunFam" id="3.30.460.10:FF:000019">
    <property type="entry name" value="tRNA nucleotidyltransferase cca2"/>
    <property type="match status" value="1"/>
</dbReference>
<dbReference type="GO" id="GO:0005739">
    <property type="term" value="C:mitochondrion"/>
    <property type="evidence" value="ECO:0007669"/>
    <property type="project" value="UniProtKB-ARBA"/>
</dbReference>
<evidence type="ECO:0000256" key="4">
    <source>
        <dbReference type="RuleBase" id="RU003953"/>
    </source>
</evidence>
<dbReference type="SUPFAM" id="SSF81301">
    <property type="entry name" value="Nucleotidyltransferase"/>
    <property type="match status" value="1"/>
</dbReference>
<proteinExistence type="inferred from homology"/>
<dbReference type="PANTHER" id="PTHR13734:SF5">
    <property type="entry name" value="CCA TRNA NUCLEOTIDYLTRANSFERASE, MITOCHONDRIAL"/>
    <property type="match status" value="1"/>
</dbReference>
<keyword evidence="2 4" id="KW-0808">Transferase</keyword>
<dbReference type="EMBL" id="HBIN01009917">
    <property type="protein sequence ID" value="CAE0437150.1"/>
    <property type="molecule type" value="Transcribed_RNA"/>
</dbReference>